<feature type="compositionally biased region" description="Basic and acidic residues" evidence="1">
    <location>
        <begin position="1"/>
        <end position="15"/>
    </location>
</feature>
<evidence type="ECO:0000256" key="1">
    <source>
        <dbReference type="SAM" id="MobiDB-lite"/>
    </source>
</evidence>
<evidence type="ECO:0000313" key="2">
    <source>
        <dbReference type="EMBL" id="MEE7456007.1"/>
    </source>
</evidence>
<keyword evidence="3" id="KW-1185">Reference proteome</keyword>
<organism evidence="2 3">
    <name type="scientific">Methylobacterium radiotolerans</name>
    <dbReference type="NCBI Taxonomy" id="31998"/>
    <lineage>
        <taxon>Bacteria</taxon>
        <taxon>Pseudomonadati</taxon>
        <taxon>Pseudomonadota</taxon>
        <taxon>Alphaproteobacteria</taxon>
        <taxon>Hyphomicrobiales</taxon>
        <taxon>Methylobacteriaceae</taxon>
        <taxon>Methylobacterium</taxon>
    </lineage>
</organism>
<dbReference type="InterPro" id="IPR019600">
    <property type="entry name" value="Hemin_uptake_protein_HemP"/>
</dbReference>
<name>A0ABU7T618_9HYPH</name>
<proteinExistence type="predicted"/>
<feature type="region of interest" description="Disordered" evidence="1">
    <location>
        <begin position="1"/>
        <end position="25"/>
    </location>
</feature>
<dbReference type="Pfam" id="PF10636">
    <property type="entry name" value="hemP"/>
    <property type="match status" value="1"/>
</dbReference>
<comment type="caution">
    <text evidence="2">The sequence shown here is derived from an EMBL/GenBank/DDBJ whole genome shotgun (WGS) entry which is preliminary data.</text>
</comment>
<dbReference type="Proteomes" id="UP001349262">
    <property type="component" value="Unassembled WGS sequence"/>
</dbReference>
<dbReference type="Gene3D" id="2.10.70.10">
    <property type="entry name" value="Complement Module, domain 1"/>
    <property type="match status" value="1"/>
</dbReference>
<protein>
    <submittedName>
        <fullName evidence="2">Hemin uptake protein HemP</fullName>
    </submittedName>
</protein>
<evidence type="ECO:0000313" key="3">
    <source>
        <dbReference type="Proteomes" id="UP001349262"/>
    </source>
</evidence>
<reference evidence="2 3" key="1">
    <citation type="journal article" date="2012" name="Genet. Mol. Biol.">
        <title>Analysis of 16S rRNA and mxaF genes revealing insights into Methylobacterium niche-specific plant association.</title>
        <authorList>
            <person name="Dourado M.N."/>
            <person name="Andreote F.D."/>
            <person name="Dini-Andreote F."/>
            <person name="Conti R."/>
            <person name="Araujo J.M."/>
            <person name="Araujo W.L."/>
        </authorList>
    </citation>
    <scope>NUCLEOTIDE SEQUENCE [LARGE SCALE GENOMIC DNA]</scope>
    <source>
        <strain evidence="2 3">SR1.6/4</strain>
    </source>
</reference>
<dbReference type="EMBL" id="MLBY01000002">
    <property type="protein sequence ID" value="MEE7456007.1"/>
    <property type="molecule type" value="Genomic_DNA"/>
</dbReference>
<gene>
    <name evidence="2" type="ORF">MRSR164_04035</name>
</gene>
<sequence length="65" mass="7385">MSETSEKRYKVHQEDESNPIRPLGDAGAMITSDVLMQGQREIVIVHDGSNYRLRITSNNKLILTK</sequence>
<accession>A0ABU7T618</accession>